<name>A0A8H6KRH5_9PEZI</name>
<keyword evidence="3" id="KW-1185">Reference proteome</keyword>
<organism evidence="2 3">
    <name type="scientific">Colletotrichum musicola</name>
    <dbReference type="NCBI Taxonomy" id="2175873"/>
    <lineage>
        <taxon>Eukaryota</taxon>
        <taxon>Fungi</taxon>
        <taxon>Dikarya</taxon>
        <taxon>Ascomycota</taxon>
        <taxon>Pezizomycotina</taxon>
        <taxon>Sordariomycetes</taxon>
        <taxon>Hypocreomycetidae</taxon>
        <taxon>Glomerellales</taxon>
        <taxon>Glomerellaceae</taxon>
        <taxon>Colletotrichum</taxon>
        <taxon>Colletotrichum orchidearum species complex</taxon>
    </lineage>
</organism>
<accession>A0A8H6KRH5</accession>
<proteinExistence type="predicted"/>
<reference evidence="2" key="1">
    <citation type="journal article" date="2020" name="Phytopathology">
        <title>Genome Sequence Resources of Colletotrichum truncatum, C. plurivorum, C. musicola, and C. sojae: Four Species Pathogenic to Soybean (Glycine max).</title>
        <authorList>
            <person name="Rogerio F."/>
            <person name="Boufleur T.R."/>
            <person name="Ciampi-Guillardi M."/>
            <person name="Sukno S.A."/>
            <person name="Thon M.R."/>
            <person name="Massola Junior N.S."/>
            <person name="Baroncelli R."/>
        </authorList>
    </citation>
    <scope>NUCLEOTIDE SEQUENCE</scope>
    <source>
        <strain evidence="2">LFN0074</strain>
    </source>
</reference>
<dbReference type="AlphaFoldDB" id="A0A8H6KRH5"/>
<sequence>MPIREFCLPNFKALALARTIFLPPPPSHQITSSNWIEQDDSRLRSSQCGHSIAFTGADNAGIRPPADNQPGPVLQPVSASPQQASQIFSPAVQGQISSGDVDTRDDEPRTSIGRLIPIPCIAPAPAPDKRDPDLRLVSYWPEWYLAWCT</sequence>
<evidence type="ECO:0000256" key="1">
    <source>
        <dbReference type="SAM" id="MobiDB-lite"/>
    </source>
</evidence>
<gene>
    <name evidence="2" type="ORF">CMUS01_05678</name>
</gene>
<feature type="region of interest" description="Disordered" evidence="1">
    <location>
        <begin position="54"/>
        <end position="113"/>
    </location>
</feature>
<protein>
    <submittedName>
        <fullName evidence="2">Uncharacterized protein</fullName>
    </submittedName>
</protein>
<comment type="caution">
    <text evidence="2">The sequence shown here is derived from an EMBL/GenBank/DDBJ whole genome shotgun (WGS) entry which is preliminary data.</text>
</comment>
<evidence type="ECO:0000313" key="3">
    <source>
        <dbReference type="Proteomes" id="UP000639643"/>
    </source>
</evidence>
<dbReference type="Proteomes" id="UP000639643">
    <property type="component" value="Unassembled WGS sequence"/>
</dbReference>
<evidence type="ECO:0000313" key="2">
    <source>
        <dbReference type="EMBL" id="KAF6835748.1"/>
    </source>
</evidence>
<dbReference type="EMBL" id="WIGM01000172">
    <property type="protein sequence ID" value="KAF6835748.1"/>
    <property type="molecule type" value="Genomic_DNA"/>
</dbReference>
<feature type="compositionally biased region" description="Low complexity" evidence="1">
    <location>
        <begin position="75"/>
        <end position="86"/>
    </location>
</feature>